<dbReference type="OrthoDB" id="915634at2"/>
<accession>A0A1M5CG49</accession>
<organism evidence="3 4">
    <name type="scientific">Cnuella takakiae</name>
    <dbReference type="NCBI Taxonomy" id="1302690"/>
    <lineage>
        <taxon>Bacteria</taxon>
        <taxon>Pseudomonadati</taxon>
        <taxon>Bacteroidota</taxon>
        <taxon>Chitinophagia</taxon>
        <taxon>Chitinophagales</taxon>
        <taxon>Chitinophagaceae</taxon>
        <taxon>Cnuella</taxon>
    </lineage>
</organism>
<feature type="region of interest" description="Disordered" evidence="1">
    <location>
        <begin position="243"/>
        <end position="327"/>
    </location>
</feature>
<dbReference type="AlphaFoldDB" id="A0A1M5CG49"/>
<dbReference type="STRING" id="1302690.BUE76_07765"/>
<keyword evidence="4" id="KW-1185">Reference proteome</keyword>
<proteinExistence type="predicted"/>
<feature type="compositionally biased region" description="Basic and acidic residues" evidence="1">
    <location>
        <begin position="283"/>
        <end position="294"/>
    </location>
</feature>
<evidence type="ECO:0000313" key="4">
    <source>
        <dbReference type="Proteomes" id="UP000184368"/>
    </source>
</evidence>
<dbReference type="Proteomes" id="UP000184368">
    <property type="component" value="Unassembled WGS sequence"/>
</dbReference>
<evidence type="ECO:0000313" key="3">
    <source>
        <dbReference type="EMBL" id="SHF53577.1"/>
    </source>
</evidence>
<dbReference type="Pfam" id="PF03432">
    <property type="entry name" value="Relaxase"/>
    <property type="match status" value="1"/>
</dbReference>
<gene>
    <name evidence="3" type="ORF">SAMN05444008_10954</name>
</gene>
<reference evidence="3 4" key="1">
    <citation type="submission" date="2016-11" db="EMBL/GenBank/DDBJ databases">
        <authorList>
            <person name="Jaros S."/>
            <person name="Januszkiewicz K."/>
            <person name="Wedrychowicz H."/>
        </authorList>
    </citation>
    <scope>NUCLEOTIDE SEQUENCE [LARGE SCALE GENOMIC DNA]</scope>
    <source>
        <strain evidence="3 4">DSM 26897</strain>
    </source>
</reference>
<feature type="compositionally biased region" description="Basic and acidic residues" evidence="1">
    <location>
        <begin position="302"/>
        <end position="313"/>
    </location>
</feature>
<dbReference type="EMBL" id="FQUO01000009">
    <property type="protein sequence ID" value="SHF53577.1"/>
    <property type="molecule type" value="Genomic_DNA"/>
</dbReference>
<feature type="compositionally biased region" description="Basic residues" evidence="1">
    <location>
        <begin position="314"/>
        <end position="327"/>
    </location>
</feature>
<evidence type="ECO:0000256" key="1">
    <source>
        <dbReference type="SAM" id="MobiDB-lite"/>
    </source>
</evidence>
<sequence>MIGKVKTGESFRGCLMYCLHDKELNGGGPVVQDRAEVLLYNRCFGSDKELIQQFSEVRLLNQKLAKPVLHLTLSLAPGEQLPKDKWMELAAGCAQELGFQHNQYLAVLHKDTGHQHLHLVVNRVGFDKRTLSDSKSYKKVAAFCRKVETRFGLRQVHSPNRFLPKEQQVQRLDSRKEGLRMHVEQVLGGCRTLALFEERMKGLGYQVLRGRGIAFLDGMGVRTKGSEIGYPLNRVEQLLAQQEVKQEQSKSTSSNEVSAGKCAGDERKNEAGAQVVQPAIGGRHQEQHSSHKALEQMLRPEQGGKGEAADPNHLKKKRVKQRKHTRL</sequence>
<dbReference type="InterPro" id="IPR005094">
    <property type="entry name" value="Endonuclease_MobA/VirD2"/>
</dbReference>
<name>A0A1M5CG49_9BACT</name>
<protein>
    <submittedName>
        <fullName evidence="3">Relaxase/Mobilisation nuclease domain-containing protein</fullName>
    </submittedName>
</protein>
<feature type="domain" description="MobA/VirD2-like nuclease" evidence="2">
    <location>
        <begin position="31"/>
        <end position="153"/>
    </location>
</feature>
<dbReference type="RefSeq" id="WP_073043740.1">
    <property type="nucleotide sequence ID" value="NZ_FQUO01000009.1"/>
</dbReference>
<evidence type="ECO:0000259" key="2">
    <source>
        <dbReference type="Pfam" id="PF03432"/>
    </source>
</evidence>